<dbReference type="Proteomes" id="UP000439903">
    <property type="component" value="Unassembled WGS sequence"/>
</dbReference>
<reference evidence="2 3" key="1">
    <citation type="journal article" date="2019" name="Environ. Microbiol.">
        <title>At the nexus of three kingdoms: the genome of the mycorrhizal fungus Gigaspora margarita provides insights into plant, endobacterial and fungal interactions.</title>
        <authorList>
            <person name="Venice F."/>
            <person name="Ghignone S."/>
            <person name="Salvioli di Fossalunga A."/>
            <person name="Amselem J."/>
            <person name="Novero M."/>
            <person name="Xianan X."/>
            <person name="Sedzielewska Toro K."/>
            <person name="Morin E."/>
            <person name="Lipzen A."/>
            <person name="Grigoriev I.V."/>
            <person name="Henrissat B."/>
            <person name="Martin F.M."/>
            <person name="Bonfante P."/>
        </authorList>
    </citation>
    <scope>NUCLEOTIDE SEQUENCE [LARGE SCALE GENOMIC DNA]</scope>
    <source>
        <strain evidence="2 3">BEG34</strain>
    </source>
</reference>
<feature type="transmembrane region" description="Helical" evidence="1">
    <location>
        <begin position="6"/>
        <end position="26"/>
    </location>
</feature>
<name>A0A8H4A7B8_GIGMA</name>
<dbReference type="OrthoDB" id="2427178at2759"/>
<gene>
    <name evidence="2" type="ORF">F8M41_002002</name>
</gene>
<evidence type="ECO:0000313" key="3">
    <source>
        <dbReference type="Proteomes" id="UP000439903"/>
    </source>
</evidence>
<keyword evidence="3" id="KW-1185">Reference proteome</keyword>
<organism evidence="2 3">
    <name type="scientific">Gigaspora margarita</name>
    <dbReference type="NCBI Taxonomy" id="4874"/>
    <lineage>
        <taxon>Eukaryota</taxon>
        <taxon>Fungi</taxon>
        <taxon>Fungi incertae sedis</taxon>
        <taxon>Mucoromycota</taxon>
        <taxon>Glomeromycotina</taxon>
        <taxon>Glomeromycetes</taxon>
        <taxon>Diversisporales</taxon>
        <taxon>Gigasporaceae</taxon>
        <taxon>Gigaspora</taxon>
    </lineage>
</organism>
<dbReference type="AlphaFoldDB" id="A0A8H4A7B8"/>
<proteinExistence type="predicted"/>
<keyword evidence="1" id="KW-0812">Transmembrane</keyword>
<comment type="caution">
    <text evidence="2">The sequence shown here is derived from an EMBL/GenBank/DDBJ whole genome shotgun (WGS) entry which is preliminary data.</text>
</comment>
<evidence type="ECO:0000313" key="2">
    <source>
        <dbReference type="EMBL" id="KAF0451491.1"/>
    </source>
</evidence>
<sequence>MWGAVYIAVYEINFATKLQLLILVIYNQQRKFKNNPEYDSIKFKQILEQNKPKLIGFFDELVAALAGTSYREIDILSNTELTVSSKTVLRYKQQIIEDHFKKISKYFNENIRYFI</sequence>
<keyword evidence="1" id="KW-1133">Transmembrane helix</keyword>
<keyword evidence="1" id="KW-0472">Membrane</keyword>
<accession>A0A8H4A7B8</accession>
<evidence type="ECO:0000256" key="1">
    <source>
        <dbReference type="SAM" id="Phobius"/>
    </source>
</evidence>
<dbReference type="EMBL" id="WTPW01001170">
    <property type="protein sequence ID" value="KAF0451491.1"/>
    <property type="molecule type" value="Genomic_DNA"/>
</dbReference>
<protein>
    <submittedName>
        <fullName evidence="2">Uncharacterized protein</fullName>
    </submittedName>
</protein>